<dbReference type="SUPFAM" id="SSF52172">
    <property type="entry name" value="CheY-like"/>
    <property type="match status" value="1"/>
</dbReference>
<keyword evidence="9 13" id="KW-1133">Transmembrane helix</keyword>
<dbReference type="RefSeq" id="WP_348386352.1">
    <property type="nucleotide sequence ID" value="NZ_CP134146.1"/>
</dbReference>
<evidence type="ECO:0000256" key="3">
    <source>
        <dbReference type="ARBA" id="ARBA00012438"/>
    </source>
</evidence>
<dbReference type="InterPro" id="IPR036641">
    <property type="entry name" value="HPT_dom_sf"/>
</dbReference>
<dbReference type="Gene3D" id="1.10.287.130">
    <property type="match status" value="1"/>
</dbReference>
<organism evidence="16 17">
    <name type="scientific">Thalassotalea nanhaiensis</name>
    <dbReference type="NCBI Taxonomy" id="3065648"/>
    <lineage>
        <taxon>Bacteria</taxon>
        <taxon>Pseudomonadati</taxon>
        <taxon>Pseudomonadota</taxon>
        <taxon>Gammaproteobacteria</taxon>
        <taxon>Alteromonadales</taxon>
        <taxon>Colwelliaceae</taxon>
        <taxon>Thalassotalea</taxon>
    </lineage>
</organism>
<evidence type="ECO:0000256" key="6">
    <source>
        <dbReference type="ARBA" id="ARBA00022692"/>
    </source>
</evidence>
<protein>
    <recommendedName>
        <fullName evidence="3">histidine kinase</fullName>
        <ecNumber evidence="3">2.7.13.3</ecNumber>
    </recommendedName>
</protein>
<evidence type="ECO:0000313" key="16">
    <source>
        <dbReference type="EMBL" id="WNC67188.1"/>
    </source>
</evidence>
<dbReference type="InterPro" id="IPR003594">
    <property type="entry name" value="HATPase_dom"/>
</dbReference>
<evidence type="ECO:0000256" key="7">
    <source>
        <dbReference type="ARBA" id="ARBA00022741"/>
    </source>
</evidence>
<keyword evidence="11 13" id="KW-0472">Membrane</keyword>
<evidence type="ECO:0000313" key="17">
    <source>
        <dbReference type="Proteomes" id="UP001248581"/>
    </source>
</evidence>
<evidence type="ECO:0000256" key="5">
    <source>
        <dbReference type="ARBA" id="ARBA00022553"/>
    </source>
</evidence>
<dbReference type="InterPro" id="IPR003661">
    <property type="entry name" value="HisK_dim/P_dom"/>
</dbReference>
<evidence type="ECO:0000256" key="13">
    <source>
        <dbReference type="SAM" id="Phobius"/>
    </source>
</evidence>
<evidence type="ECO:0000256" key="12">
    <source>
        <dbReference type="PROSITE-ProRule" id="PRU00169"/>
    </source>
</evidence>
<dbReference type="PRINTS" id="PR00344">
    <property type="entry name" value="BCTRLSENSOR"/>
</dbReference>
<keyword evidence="10" id="KW-0902">Two-component regulatory system</keyword>
<evidence type="ECO:0000259" key="15">
    <source>
        <dbReference type="PROSITE" id="PS50110"/>
    </source>
</evidence>
<feature type="transmembrane region" description="Helical" evidence="13">
    <location>
        <begin position="21"/>
        <end position="41"/>
    </location>
</feature>
<dbReference type="PANTHER" id="PTHR45339:SF1">
    <property type="entry name" value="HYBRID SIGNAL TRANSDUCTION HISTIDINE KINASE J"/>
    <property type="match status" value="1"/>
</dbReference>
<comment type="catalytic activity">
    <reaction evidence="1">
        <text>ATP + protein L-histidine = ADP + protein N-phospho-L-histidine.</text>
        <dbReference type="EC" id="2.7.13.3"/>
    </reaction>
</comment>
<dbReference type="SUPFAM" id="SSF55874">
    <property type="entry name" value="ATPase domain of HSP90 chaperone/DNA topoisomerase II/histidine kinase"/>
    <property type="match status" value="1"/>
</dbReference>
<feature type="modified residue" description="4-aspartylphosphate" evidence="12">
    <location>
        <position position="801"/>
    </location>
</feature>
<feature type="domain" description="Response regulatory" evidence="15">
    <location>
        <begin position="752"/>
        <end position="868"/>
    </location>
</feature>
<reference evidence="17" key="1">
    <citation type="submission" date="2023-09" db="EMBL/GenBank/DDBJ databases">
        <authorList>
            <person name="Li S."/>
            <person name="Li X."/>
            <person name="Zhang C."/>
            <person name="Zhao Z."/>
        </authorList>
    </citation>
    <scope>NUCLEOTIDE SEQUENCE [LARGE SCALE GENOMIC DNA]</scope>
    <source>
        <strain evidence="17">SQ345</strain>
    </source>
</reference>
<dbReference type="SUPFAM" id="SSF47384">
    <property type="entry name" value="Homodimeric domain of signal transducing histidine kinase"/>
    <property type="match status" value="1"/>
</dbReference>
<accession>A0ABY9TEG0</accession>
<dbReference type="SMART" id="SM00448">
    <property type="entry name" value="REC"/>
    <property type="match status" value="1"/>
</dbReference>
<dbReference type="InterPro" id="IPR004358">
    <property type="entry name" value="Sig_transdc_His_kin-like_C"/>
</dbReference>
<dbReference type="PROSITE" id="PS50109">
    <property type="entry name" value="HIS_KIN"/>
    <property type="match status" value="1"/>
</dbReference>
<keyword evidence="17" id="KW-1185">Reference proteome</keyword>
<dbReference type="InterPro" id="IPR001789">
    <property type="entry name" value="Sig_transdc_resp-reg_receiver"/>
</dbReference>
<dbReference type="EMBL" id="CP134146">
    <property type="protein sequence ID" value="WNC67188.1"/>
    <property type="molecule type" value="Genomic_DNA"/>
</dbReference>
<keyword evidence="8 16" id="KW-0067">ATP-binding</keyword>
<name>A0ABY9TEG0_9GAMM</name>
<dbReference type="PANTHER" id="PTHR45339">
    <property type="entry name" value="HYBRID SIGNAL TRANSDUCTION HISTIDINE KINASE J"/>
    <property type="match status" value="1"/>
</dbReference>
<evidence type="ECO:0000256" key="1">
    <source>
        <dbReference type="ARBA" id="ARBA00000085"/>
    </source>
</evidence>
<evidence type="ECO:0000256" key="2">
    <source>
        <dbReference type="ARBA" id="ARBA00004651"/>
    </source>
</evidence>
<keyword evidence="4" id="KW-1003">Cell membrane</keyword>
<evidence type="ECO:0000256" key="4">
    <source>
        <dbReference type="ARBA" id="ARBA00022475"/>
    </source>
</evidence>
<evidence type="ECO:0000256" key="9">
    <source>
        <dbReference type="ARBA" id="ARBA00022989"/>
    </source>
</evidence>
<dbReference type="Proteomes" id="UP001248581">
    <property type="component" value="Chromosome"/>
</dbReference>
<dbReference type="CDD" id="cd00082">
    <property type="entry name" value="HisKA"/>
    <property type="match status" value="1"/>
</dbReference>
<dbReference type="InterPro" id="IPR005467">
    <property type="entry name" value="His_kinase_dom"/>
</dbReference>
<gene>
    <name evidence="16" type="ORF">RI845_11740</name>
</gene>
<sequence>MSNVKSNTEYDTQKKSKNIMLGFMVVTLFLFGIGFVVWWSLNNLFTSIDRYAKAGQLLITLDQARLHELTFTRDNSSIEAEKSRETINQSLLLVNDFHDQDLAYSEETAKLVNWLQQYQKGFESYVTLNKKKTHSRDLMVEEARKASLSAESIQNLQSKYINLDKDSISINRKKMKEITKNASLSYELSLSISAINNYGKEYLLFRNQSNYDQLIVELGKLNSNILKLSSSIKNERSLNLLTRLREAKEQYRLSLIDLLALKNEKQILAEHPIVLNLSKKADALTQLSFDLRNNEMLVLESIQQQVSDIEELMAKRLALSEEVTRFSKTISVARQLDRDFALAPTLEVKKAYSVQVKLALETALLDIQKIQSMLIEDDEKQIFISVYTNVNSYLDNFKTVVSVVSELDDIATNMIKSAESAGNTLLEIRGQRFEEMAEERRVANYMMYSGILFFIAITLLIFLIRKSQLALIHLTNISSQAHAEAQKANRAKSQFLANMSHEIRTPMNAIIGMSHLALDSKLDKTQRNYITKVNYSAKSLLNIINDILDFSKIEADKIKIESIDFSLIQVLDDVANLVKIDSEEKGIELKVNVDKTVPHQLIGDPLRLKQILLNLSSNAIKFSEQGQVIIDVNLSRQIDDNVELEFNIIDNGIGMSSEQLSKLFQSFSQADMSTTRRYGGTGLGLAISKRLVELMGGNVSVSSTLNQGSTFTFTLQLKKSSISKDDLKQISLLKEPTDKSSKDSIAKLLNAHILLVEDNLLNQELAKDILQRHGINVDIANNGIEAVNMVKENIYDGVLMDCQMPVLDGYQATKIIREQPSFAQLPIIAMTANAMVGDKEKVISVGMNDIINKPIDIPVMFNTMAKWIITNNNISHLSYPTSNQNSAKQNISLEEKLAAISGIDLAAAINMTDDVIFYFELLNGFCDAYPSIDPKLFSLPLDWSFCYEHIHAIKGTSGNLCLTSIFKCCEQAENSYYEKDDNSFIESINTLKYLLEKLTIEVSQIKI</sequence>
<evidence type="ECO:0000256" key="10">
    <source>
        <dbReference type="ARBA" id="ARBA00023012"/>
    </source>
</evidence>
<dbReference type="CDD" id="cd16922">
    <property type="entry name" value="HATPase_EvgS-ArcB-TorS-like"/>
    <property type="match status" value="1"/>
</dbReference>
<comment type="subcellular location">
    <subcellularLocation>
        <location evidence="2">Cell membrane</location>
        <topology evidence="2">Multi-pass membrane protein</topology>
    </subcellularLocation>
</comment>
<dbReference type="InterPro" id="IPR036890">
    <property type="entry name" value="HATPase_C_sf"/>
</dbReference>
<dbReference type="SUPFAM" id="SSF47226">
    <property type="entry name" value="Histidine-containing phosphotransfer domain, HPT domain"/>
    <property type="match status" value="1"/>
</dbReference>
<evidence type="ECO:0000259" key="14">
    <source>
        <dbReference type="PROSITE" id="PS50109"/>
    </source>
</evidence>
<feature type="transmembrane region" description="Helical" evidence="13">
    <location>
        <begin position="445"/>
        <end position="464"/>
    </location>
</feature>
<dbReference type="Pfam" id="PF00512">
    <property type="entry name" value="HisKA"/>
    <property type="match status" value="1"/>
</dbReference>
<keyword evidence="5 12" id="KW-0597">Phosphoprotein</keyword>
<dbReference type="CDD" id="cd17546">
    <property type="entry name" value="REC_hyHK_CKI1_RcsC-like"/>
    <property type="match status" value="1"/>
</dbReference>
<feature type="domain" description="Histidine kinase" evidence="14">
    <location>
        <begin position="498"/>
        <end position="719"/>
    </location>
</feature>
<keyword evidence="7" id="KW-0547">Nucleotide-binding</keyword>
<dbReference type="SMART" id="SM00388">
    <property type="entry name" value="HisKA"/>
    <property type="match status" value="1"/>
</dbReference>
<evidence type="ECO:0000256" key="11">
    <source>
        <dbReference type="ARBA" id="ARBA00023136"/>
    </source>
</evidence>
<keyword evidence="6 13" id="KW-0812">Transmembrane</keyword>
<dbReference type="Pfam" id="PF00072">
    <property type="entry name" value="Response_reg"/>
    <property type="match status" value="1"/>
</dbReference>
<dbReference type="InterPro" id="IPR011006">
    <property type="entry name" value="CheY-like_superfamily"/>
</dbReference>
<dbReference type="GO" id="GO:0005524">
    <property type="term" value="F:ATP binding"/>
    <property type="evidence" value="ECO:0007669"/>
    <property type="project" value="UniProtKB-KW"/>
</dbReference>
<dbReference type="Pfam" id="PF02518">
    <property type="entry name" value="HATPase_c"/>
    <property type="match status" value="1"/>
</dbReference>
<dbReference type="PROSITE" id="PS50110">
    <property type="entry name" value="RESPONSE_REGULATORY"/>
    <property type="match status" value="1"/>
</dbReference>
<dbReference type="Gene3D" id="1.20.120.160">
    <property type="entry name" value="HPT domain"/>
    <property type="match status" value="1"/>
</dbReference>
<evidence type="ECO:0000256" key="8">
    <source>
        <dbReference type="ARBA" id="ARBA00022840"/>
    </source>
</evidence>
<dbReference type="EC" id="2.7.13.3" evidence="3"/>
<dbReference type="Gene3D" id="3.30.565.10">
    <property type="entry name" value="Histidine kinase-like ATPase, C-terminal domain"/>
    <property type="match status" value="1"/>
</dbReference>
<proteinExistence type="predicted"/>
<dbReference type="Gene3D" id="3.40.50.2300">
    <property type="match status" value="1"/>
</dbReference>
<dbReference type="InterPro" id="IPR036097">
    <property type="entry name" value="HisK_dim/P_sf"/>
</dbReference>
<dbReference type="SMART" id="SM00387">
    <property type="entry name" value="HATPase_c"/>
    <property type="match status" value="1"/>
</dbReference>